<evidence type="ECO:0000256" key="2">
    <source>
        <dbReference type="ARBA" id="ARBA00022692"/>
    </source>
</evidence>
<dbReference type="PANTHER" id="PTHR43359">
    <property type="entry name" value="FORMATE HYDROGENLYASE SUBUNIT 4"/>
    <property type="match status" value="1"/>
</dbReference>
<feature type="transmembrane region" description="Helical" evidence="5">
    <location>
        <begin position="305"/>
        <end position="323"/>
    </location>
</feature>
<reference evidence="6" key="1">
    <citation type="submission" date="2016-10" db="EMBL/GenBank/DDBJ databases">
        <title>Sequence of Gallionella enrichment culture.</title>
        <authorList>
            <person name="Poehlein A."/>
            <person name="Muehling M."/>
            <person name="Daniel R."/>
        </authorList>
    </citation>
    <scope>NUCLEOTIDE SEQUENCE</scope>
</reference>
<keyword evidence="4 5" id="KW-0472">Membrane</keyword>
<dbReference type="GO" id="GO:0005886">
    <property type="term" value="C:plasma membrane"/>
    <property type="evidence" value="ECO:0007669"/>
    <property type="project" value="TreeGrafter"/>
</dbReference>
<comment type="subcellular location">
    <subcellularLocation>
        <location evidence="1">Membrane</location>
        <topology evidence="1">Multi-pass membrane protein</topology>
    </subcellularLocation>
</comment>
<proteinExistence type="predicted"/>
<protein>
    <submittedName>
        <fullName evidence="6">Formate hydrogenlyase subunit 4</fullName>
    </submittedName>
</protein>
<keyword evidence="3 5" id="KW-1133">Transmembrane helix</keyword>
<feature type="transmembrane region" description="Helical" evidence="5">
    <location>
        <begin position="181"/>
        <end position="200"/>
    </location>
</feature>
<dbReference type="InterPro" id="IPR052561">
    <property type="entry name" value="ComplexI_Subunit1"/>
</dbReference>
<evidence type="ECO:0000256" key="3">
    <source>
        <dbReference type="ARBA" id="ARBA00022989"/>
    </source>
</evidence>
<evidence type="ECO:0000256" key="5">
    <source>
        <dbReference type="SAM" id="Phobius"/>
    </source>
</evidence>
<evidence type="ECO:0000256" key="4">
    <source>
        <dbReference type="ARBA" id="ARBA00023136"/>
    </source>
</evidence>
<organism evidence="6">
    <name type="scientific">mine drainage metagenome</name>
    <dbReference type="NCBI Taxonomy" id="410659"/>
    <lineage>
        <taxon>unclassified sequences</taxon>
        <taxon>metagenomes</taxon>
        <taxon>ecological metagenomes</taxon>
    </lineage>
</organism>
<keyword evidence="2 5" id="KW-0812">Transmembrane</keyword>
<dbReference type="GO" id="GO:0016829">
    <property type="term" value="F:lyase activity"/>
    <property type="evidence" value="ECO:0007669"/>
    <property type="project" value="UniProtKB-KW"/>
</dbReference>
<gene>
    <name evidence="6" type="primary">hycD_11</name>
    <name evidence="6" type="ORF">GALL_279690</name>
</gene>
<evidence type="ECO:0000256" key="1">
    <source>
        <dbReference type="ARBA" id="ARBA00004141"/>
    </source>
</evidence>
<comment type="caution">
    <text evidence="6">The sequence shown here is derived from an EMBL/GenBank/DDBJ whole genome shotgun (WGS) entry which is preliminary data.</text>
</comment>
<evidence type="ECO:0000313" key="6">
    <source>
        <dbReference type="EMBL" id="OIQ90112.1"/>
    </source>
</evidence>
<feature type="transmembrane region" description="Helical" evidence="5">
    <location>
        <begin position="147"/>
        <end position="169"/>
    </location>
</feature>
<name>A0A1J5R2D4_9ZZZZ</name>
<sequence>MSAHLPDIAPSVTGVLTQFVVVLLSVALAPLFAGWLAQCRAWLSNRSAPPLWQPYLRLRKLFAKEAVLAHDASPLFRSVPYLLFGLMVAAASIIPTLSTDLPFAAVADAIALVGFFALARVFIALAGMDVGTAFGTMGSRREMMIGFLAEPALLMVLFTSSLISGSTLLPTIAEALRGQALAIHPGLGFAAVAFVMVLLAENARIPVDNPATHLELTMIHEAMVLEYSARHLALIEWASALKLFNYACIGFAMFVPWGIVGHADGLAWLLPALPPLLIKLALAGFGIALLETLSAKLRIFRAPEFLASAFLLAVIGLLVGLVLER</sequence>
<dbReference type="EMBL" id="MLJW01000303">
    <property type="protein sequence ID" value="OIQ90112.1"/>
    <property type="molecule type" value="Genomic_DNA"/>
</dbReference>
<keyword evidence="6" id="KW-0456">Lyase</keyword>
<dbReference type="InterPro" id="IPR001694">
    <property type="entry name" value="NADH_UbQ_OxRdtase_su1/FPO"/>
</dbReference>
<dbReference type="AlphaFoldDB" id="A0A1J5R2D4"/>
<feature type="transmembrane region" description="Helical" evidence="5">
    <location>
        <begin position="243"/>
        <end position="260"/>
    </location>
</feature>
<feature type="transmembrane region" description="Helical" evidence="5">
    <location>
        <begin position="15"/>
        <end position="37"/>
    </location>
</feature>
<feature type="transmembrane region" description="Helical" evidence="5">
    <location>
        <begin position="272"/>
        <end position="293"/>
    </location>
</feature>
<dbReference type="PANTHER" id="PTHR43359:SF1">
    <property type="entry name" value="FORMATE HYDROGENLYASE SUBUNIT 4-RELATED"/>
    <property type="match status" value="1"/>
</dbReference>
<accession>A0A1J5R2D4</accession>
<dbReference type="Pfam" id="PF00146">
    <property type="entry name" value="NADHdh"/>
    <property type="match status" value="1"/>
</dbReference>
<feature type="transmembrane region" description="Helical" evidence="5">
    <location>
        <begin position="79"/>
        <end position="97"/>
    </location>
</feature>
<feature type="transmembrane region" description="Helical" evidence="5">
    <location>
        <begin position="103"/>
        <end position="126"/>
    </location>
</feature>